<protein>
    <submittedName>
        <fullName evidence="2">Uncharacterized protein</fullName>
    </submittedName>
</protein>
<dbReference type="OrthoDB" id="3185623at2"/>
<dbReference type="KEGG" id="cthd:CDO33_12960"/>
<accession>A0A2K2F770</accession>
<proteinExistence type="predicted"/>
<evidence type="ECO:0000313" key="2">
    <source>
        <dbReference type="EMBL" id="PNT95078.1"/>
    </source>
</evidence>
<gene>
    <name evidence="2" type="ORF">CDQ84_17765</name>
</gene>
<reference evidence="2 3" key="1">
    <citation type="submission" date="2017-06" db="EMBL/GenBank/DDBJ databases">
        <title>Investigating the central metabolism of Clostridium thermosuccinogenes.</title>
        <authorList>
            <person name="Koendjbiharie J.G."/>
            <person name="van Kranenburg R."/>
        </authorList>
    </citation>
    <scope>NUCLEOTIDE SEQUENCE [LARGE SCALE GENOMIC DNA]</scope>
    <source>
        <strain evidence="2 3">DSM 5806</strain>
    </source>
</reference>
<feature type="transmembrane region" description="Helical" evidence="1">
    <location>
        <begin position="49"/>
        <end position="72"/>
    </location>
</feature>
<dbReference type="EMBL" id="NIOJ01000077">
    <property type="protein sequence ID" value="PNT95078.1"/>
    <property type="molecule type" value="Genomic_DNA"/>
</dbReference>
<keyword evidence="3" id="KW-1185">Reference proteome</keyword>
<dbReference type="AlphaFoldDB" id="A0A2K2F770"/>
<dbReference type="RefSeq" id="WP_103083081.1">
    <property type="nucleotide sequence ID" value="NZ_CP021850.1"/>
</dbReference>
<keyword evidence="1" id="KW-1133">Transmembrane helix</keyword>
<name>A0A2K2F770_9CLOT</name>
<comment type="caution">
    <text evidence="2">The sequence shown here is derived from an EMBL/GenBank/DDBJ whole genome shotgun (WGS) entry which is preliminary data.</text>
</comment>
<organism evidence="2 3">
    <name type="scientific">Clostridium thermosuccinogenes</name>
    <dbReference type="NCBI Taxonomy" id="84032"/>
    <lineage>
        <taxon>Bacteria</taxon>
        <taxon>Bacillati</taxon>
        <taxon>Bacillota</taxon>
        <taxon>Clostridia</taxon>
        <taxon>Eubacteriales</taxon>
        <taxon>Clostridiaceae</taxon>
        <taxon>Clostridium</taxon>
    </lineage>
</organism>
<evidence type="ECO:0000313" key="3">
    <source>
        <dbReference type="Proteomes" id="UP000236151"/>
    </source>
</evidence>
<keyword evidence="1" id="KW-0472">Membrane</keyword>
<sequence length="99" mass="11349">MAGILCSTGALIVKPNGRNYGLLETLSKQINCDGFEIMMYRDRYDKIDVMFIFKKLGLNIPVFFLSLIPRWLPFMDSLSLYMKKSMTGFGKMDISGIFM</sequence>
<evidence type="ECO:0000256" key="1">
    <source>
        <dbReference type="SAM" id="Phobius"/>
    </source>
</evidence>
<dbReference type="Proteomes" id="UP000236151">
    <property type="component" value="Unassembled WGS sequence"/>
</dbReference>
<keyword evidence="1" id="KW-0812">Transmembrane</keyword>